<feature type="region of interest" description="Disordered" evidence="1">
    <location>
        <begin position="43"/>
        <end position="65"/>
    </location>
</feature>
<accession>A0A9X5I5F8</accession>
<evidence type="ECO:0000313" key="2">
    <source>
        <dbReference type="EMBL" id="NHC35970.1"/>
    </source>
</evidence>
<name>A0A9X5I5F8_9CYAN</name>
<dbReference type="EMBL" id="JTJC03000004">
    <property type="protein sequence ID" value="NHC35970.1"/>
    <property type="molecule type" value="Genomic_DNA"/>
</dbReference>
<proteinExistence type="predicted"/>
<gene>
    <name evidence="2" type="ORF">QH73_0015130</name>
</gene>
<keyword evidence="3" id="KW-1185">Reference proteome</keyword>
<sequence>MAAKVQAAQISSIEEGTVCLNNSSPPTQPTDYQLVADSAAQESSAVVADSHADAEQSIANSGGQA</sequence>
<comment type="caution">
    <text evidence="2">The sequence shown here is derived from an EMBL/GenBank/DDBJ whole genome shotgun (WGS) entry which is preliminary data.</text>
</comment>
<evidence type="ECO:0000313" key="3">
    <source>
        <dbReference type="Proteomes" id="UP000031532"/>
    </source>
</evidence>
<dbReference type="Proteomes" id="UP000031532">
    <property type="component" value="Unassembled WGS sequence"/>
</dbReference>
<dbReference type="AlphaFoldDB" id="A0A9X5I5F8"/>
<reference evidence="2 3" key="1">
    <citation type="journal article" date="2015" name="Genome Announc.">
        <title>Draft Genome Sequence of the Terrestrial Cyanobacterium Scytonema millei VB511283, Isolated from Eastern India.</title>
        <authorList>
            <person name="Sen D."/>
            <person name="Chandrababunaidu M.M."/>
            <person name="Singh D."/>
            <person name="Sanghi N."/>
            <person name="Ghorai A."/>
            <person name="Mishra G.P."/>
            <person name="Madduluri M."/>
            <person name="Adhikary S.P."/>
            <person name="Tripathy S."/>
        </authorList>
    </citation>
    <scope>NUCLEOTIDE SEQUENCE [LARGE SCALE GENOMIC DNA]</scope>
    <source>
        <strain evidence="2 3">VB511283</strain>
    </source>
</reference>
<protein>
    <submittedName>
        <fullName evidence="2">Uncharacterized protein</fullName>
    </submittedName>
</protein>
<dbReference type="RefSeq" id="WP_039711155.1">
    <property type="nucleotide sequence ID" value="NZ_JTJC03000004.1"/>
</dbReference>
<organism evidence="2 3">
    <name type="scientific">Scytonema millei VB511283</name>
    <dbReference type="NCBI Taxonomy" id="1245923"/>
    <lineage>
        <taxon>Bacteria</taxon>
        <taxon>Bacillati</taxon>
        <taxon>Cyanobacteriota</taxon>
        <taxon>Cyanophyceae</taxon>
        <taxon>Nostocales</taxon>
        <taxon>Scytonemataceae</taxon>
        <taxon>Scytonema</taxon>
    </lineage>
</organism>
<evidence type="ECO:0000256" key="1">
    <source>
        <dbReference type="SAM" id="MobiDB-lite"/>
    </source>
</evidence>